<dbReference type="InterPro" id="IPR036890">
    <property type="entry name" value="HATPase_C_sf"/>
</dbReference>
<dbReference type="SUPFAM" id="SSF55785">
    <property type="entry name" value="PYP-like sensor domain (PAS domain)"/>
    <property type="match status" value="2"/>
</dbReference>
<proteinExistence type="predicted"/>
<dbReference type="InterPro" id="IPR029151">
    <property type="entry name" value="Sensor-like_sf"/>
</dbReference>
<feature type="domain" description="PAS" evidence="13">
    <location>
        <begin position="337"/>
        <end position="408"/>
    </location>
</feature>
<evidence type="ECO:0008006" key="17">
    <source>
        <dbReference type="Google" id="ProtNLM"/>
    </source>
</evidence>
<keyword evidence="16" id="KW-1185">Reference proteome</keyword>
<dbReference type="PANTHER" id="PTHR24421">
    <property type="entry name" value="NITRATE/NITRITE SENSOR PROTEIN NARX-RELATED"/>
    <property type="match status" value="1"/>
</dbReference>
<dbReference type="Gene3D" id="1.20.5.1930">
    <property type="match status" value="1"/>
</dbReference>
<keyword evidence="3" id="KW-0597">Phosphoprotein</keyword>
<protein>
    <recommendedName>
        <fullName evidence="17">Oxygen sensor histidine kinase NreB</fullName>
    </recommendedName>
</protein>
<dbReference type="Gene3D" id="3.30.565.10">
    <property type="entry name" value="Histidine kinase-like ATPase, C-terminal domain"/>
    <property type="match status" value="1"/>
</dbReference>
<keyword evidence="4" id="KW-0808">Transferase</keyword>
<evidence type="ECO:0000256" key="6">
    <source>
        <dbReference type="ARBA" id="ARBA00022741"/>
    </source>
</evidence>
<dbReference type="SMART" id="SM00387">
    <property type="entry name" value="HATPase_c"/>
    <property type="match status" value="1"/>
</dbReference>
<evidence type="ECO:0000259" key="14">
    <source>
        <dbReference type="PROSITE" id="PS50113"/>
    </source>
</evidence>
<dbReference type="CDD" id="cd00130">
    <property type="entry name" value="PAS"/>
    <property type="match status" value="2"/>
</dbReference>
<keyword evidence="5" id="KW-0812">Transmembrane</keyword>
<dbReference type="GO" id="GO:0000155">
    <property type="term" value="F:phosphorelay sensor kinase activity"/>
    <property type="evidence" value="ECO:0007669"/>
    <property type="project" value="InterPro"/>
</dbReference>
<dbReference type="Pfam" id="PF13426">
    <property type="entry name" value="PAS_9"/>
    <property type="match status" value="1"/>
</dbReference>
<evidence type="ECO:0000256" key="10">
    <source>
        <dbReference type="ARBA" id="ARBA00023012"/>
    </source>
</evidence>
<feature type="domain" description="Histidine kinase" evidence="12">
    <location>
        <begin position="729"/>
        <end position="816"/>
    </location>
</feature>
<feature type="domain" description="PAS" evidence="13">
    <location>
        <begin position="482"/>
        <end position="552"/>
    </location>
</feature>
<dbReference type="InterPro" id="IPR000014">
    <property type="entry name" value="PAS"/>
</dbReference>
<dbReference type="PANTHER" id="PTHR24421:SF58">
    <property type="entry name" value="SIGNAL TRANSDUCTION HISTIDINE-PROTEIN KINASE_PHOSPHATASE UHPB"/>
    <property type="match status" value="1"/>
</dbReference>
<dbReference type="SUPFAM" id="SSF103190">
    <property type="entry name" value="Sensory domain-like"/>
    <property type="match status" value="1"/>
</dbReference>
<dbReference type="GO" id="GO:0005886">
    <property type="term" value="C:plasma membrane"/>
    <property type="evidence" value="ECO:0007669"/>
    <property type="project" value="UniProtKB-SubCell"/>
</dbReference>
<evidence type="ECO:0000313" key="15">
    <source>
        <dbReference type="EMBL" id="BBO70216.1"/>
    </source>
</evidence>
<dbReference type="PROSITE" id="PS50113">
    <property type="entry name" value="PAC"/>
    <property type="match status" value="2"/>
</dbReference>
<dbReference type="PROSITE" id="PS50112">
    <property type="entry name" value="PAS"/>
    <property type="match status" value="2"/>
</dbReference>
<keyword evidence="9" id="KW-1133">Transmembrane helix</keyword>
<comment type="subcellular location">
    <subcellularLocation>
        <location evidence="1">Cell membrane</location>
        <topology evidence="1">Multi-pass membrane protein</topology>
    </subcellularLocation>
</comment>
<dbReference type="RefSeq" id="WP_155318182.1">
    <property type="nucleotide sequence ID" value="NZ_AP021874.1"/>
</dbReference>
<dbReference type="GO" id="GO:0046983">
    <property type="term" value="F:protein dimerization activity"/>
    <property type="evidence" value="ECO:0007669"/>
    <property type="project" value="InterPro"/>
</dbReference>
<evidence type="ECO:0000256" key="2">
    <source>
        <dbReference type="ARBA" id="ARBA00022475"/>
    </source>
</evidence>
<keyword evidence="6" id="KW-0547">Nucleotide-binding</keyword>
<dbReference type="EMBL" id="AP021874">
    <property type="protein sequence ID" value="BBO70216.1"/>
    <property type="molecule type" value="Genomic_DNA"/>
</dbReference>
<evidence type="ECO:0000256" key="7">
    <source>
        <dbReference type="ARBA" id="ARBA00022777"/>
    </source>
</evidence>
<dbReference type="SUPFAM" id="SSF55874">
    <property type="entry name" value="ATPase domain of HSP90 chaperone/DNA topoisomerase II/histidine kinase"/>
    <property type="match status" value="1"/>
</dbReference>
<evidence type="ECO:0000256" key="5">
    <source>
        <dbReference type="ARBA" id="ARBA00022692"/>
    </source>
</evidence>
<evidence type="ECO:0000256" key="4">
    <source>
        <dbReference type="ARBA" id="ARBA00022679"/>
    </source>
</evidence>
<dbReference type="InterPro" id="IPR035965">
    <property type="entry name" value="PAS-like_dom_sf"/>
</dbReference>
<keyword evidence="7" id="KW-0418">Kinase</keyword>
<feature type="domain" description="PAC" evidence="14">
    <location>
        <begin position="551"/>
        <end position="606"/>
    </location>
</feature>
<dbReference type="CDD" id="cd16917">
    <property type="entry name" value="HATPase_UhpB-NarQ-NarX-like"/>
    <property type="match status" value="1"/>
</dbReference>
<dbReference type="InterPro" id="IPR013656">
    <property type="entry name" value="PAS_4"/>
</dbReference>
<keyword evidence="2" id="KW-1003">Cell membrane</keyword>
<dbReference type="InterPro" id="IPR005467">
    <property type="entry name" value="His_kinase_dom"/>
</dbReference>
<dbReference type="Pfam" id="PF02743">
    <property type="entry name" value="dCache_1"/>
    <property type="match status" value="1"/>
</dbReference>
<evidence type="ECO:0000256" key="11">
    <source>
        <dbReference type="ARBA" id="ARBA00023136"/>
    </source>
</evidence>
<dbReference type="InterPro" id="IPR003594">
    <property type="entry name" value="HATPase_dom"/>
</dbReference>
<dbReference type="KEGG" id="dalk:DSCA_41460"/>
<keyword evidence="8" id="KW-0067">ATP-binding</keyword>
<dbReference type="PROSITE" id="PS50109">
    <property type="entry name" value="HIS_KIN"/>
    <property type="match status" value="1"/>
</dbReference>
<evidence type="ECO:0000256" key="8">
    <source>
        <dbReference type="ARBA" id="ARBA00022840"/>
    </source>
</evidence>
<dbReference type="Pfam" id="PF02518">
    <property type="entry name" value="HATPase_c"/>
    <property type="match status" value="1"/>
</dbReference>
<evidence type="ECO:0000256" key="9">
    <source>
        <dbReference type="ARBA" id="ARBA00022989"/>
    </source>
</evidence>
<gene>
    <name evidence="15" type="ORF">DSCA_41460</name>
</gene>
<dbReference type="OrthoDB" id="6231at2"/>
<dbReference type="InterPro" id="IPR001610">
    <property type="entry name" value="PAC"/>
</dbReference>
<accession>A0A5K7YLT4</accession>
<dbReference type="NCBIfam" id="TIGR00229">
    <property type="entry name" value="sensory_box"/>
    <property type="match status" value="2"/>
</dbReference>
<dbReference type="InterPro" id="IPR000700">
    <property type="entry name" value="PAS-assoc_C"/>
</dbReference>
<feature type="domain" description="PAC" evidence="14">
    <location>
        <begin position="411"/>
        <end position="463"/>
    </location>
</feature>
<dbReference type="AlphaFoldDB" id="A0A5K7YLT4"/>
<dbReference type="Gene3D" id="3.30.450.20">
    <property type="entry name" value="PAS domain"/>
    <property type="match status" value="4"/>
</dbReference>
<dbReference type="Proteomes" id="UP000427906">
    <property type="component" value="Chromosome"/>
</dbReference>
<reference evidence="15 16" key="1">
    <citation type="submission" date="2019-11" db="EMBL/GenBank/DDBJ databases">
        <title>Comparative genomics of hydrocarbon-degrading Desulfosarcina strains.</title>
        <authorList>
            <person name="Watanabe M."/>
            <person name="Kojima H."/>
            <person name="Fukui M."/>
        </authorList>
    </citation>
    <scope>NUCLEOTIDE SEQUENCE [LARGE SCALE GENOMIC DNA]</scope>
    <source>
        <strain evidence="15 16">PL12</strain>
    </source>
</reference>
<dbReference type="Pfam" id="PF07730">
    <property type="entry name" value="HisKA_3"/>
    <property type="match status" value="1"/>
</dbReference>
<dbReference type="InterPro" id="IPR011712">
    <property type="entry name" value="Sig_transdc_His_kin_sub3_dim/P"/>
</dbReference>
<evidence type="ECO:0000256" key="3">
    <source>
        <dbReference type="ARBA" id="ARBA00022553"/>
    </source>
</evidence>
<keyword evidence="11" id="KW-0472">Membrane</keyword>
<dbReference type="InterPro" id="IPR050482">
    <property type="entry name" value="Sensor_HK_TwoCompSys"/>
</dbReference>
<dbReference type="Pfam" id="PF08448">
    <property type="entry name" value="PAS_4"/>
    <property type="match status" value="1"/>
</dbReference>
<keyword evidence="10" id="KW-0902">Two-component regulatory system</keyword>
<evidence type="ECO:0000259" key="13">
    <source>
        <dbReference type="PROSITE" id="PS50112"/>
    </source>
</evidence>
<name>A0A5K7YLT4_9BACT</name>
<organism evidence="15 16">
    <name type="scientific">Desulfosarcina alkanivorans</name>
    <dbReference type="NCBI Taxonomy" id="571177"/>
    <lineage>
        <taxon>Bacteria</taxon>
        <taxon>Pseudomonadati</taxon>
        <taxon>Thermodesulfobacteriota</taxon>
        <taxon>Desulfobacteria</taxon>
        <taxon>Desulfobacterales</taxon>
        <taxon>Desulfosarcinaceae</taxon>
        <taxon>Desulfosarcina</taxon>
    </lineage>
</organism>
<dbReference type="SMART" id="SM00091">
    <property type="entry name" value="PAS"/>
    <property type="match status" value="2"/>
</dbReference>
<dbReference type="GO" id="GO:0005524">
    <property type="term" value="F:ATP binding"/>
    <property type="evidence" value="ECO:0007669"/>
    <property type="project" value="UniProtKB-KW"/>
</dbReference>
<dbReference type="PROSITE" id="PS51257">
    <property type="entry name" value="PROKAR_LIPOPROTEIN"/>
    <property type="match status" value="1"/>
</dbReference>
<dbReference type="SMART" id="SM00086">
    <property type="entry name" value="PAC"/>
    <property type="match status" value="1"/>
</dbReference>
<sequence length="817" mass="92205">MKLRSILRILSLLAFVSACVAGYLYYSFLREYAYQEAERNALIRLQTTKKNLSAFFSENNKPVRVLAGMQPLVDVLIQTDPPSLKAANALLDLFQKTLGVDVCYLMDAGGNTIASSNRNAPDSFVGMNFSFRPYFQHAMQGLPSNYLALGTTSRKRGAYYSYPVYRENADTPLGIAVIKASIFFVERELNPEPTSIQLVVDPQGVIFISSRPEWLYQLLWPLKPEDLRRLRLSRQFGNGPWHWTGIRRKGDTHVVDESGKTYLFHQVPVDNYHDWKIIHLYDLEAASKIVSEPLSKIIRPVIIILCSLLGASIFFLYRRASLEIARRRSVEKALRKSEERYRSLYHHTPAMLHSINSKGILVSVSDYWSEALGYRREEVIGKKFTDYLSAGSRKYAEEEIIPAFFKKGFIKDVPYQFIKKNGEIIDVQLSAITDRDEQRQTIRSLAVSMDVTERNKAELALKEAKEALSIHSKDLESQVRKRTREISGILQYTPAVVHIKDADGKYTMVNSRFEELFGIRSADVRGKTDRDFLAPDIADQFFKNDDRVLREKQSIQVEESIVIDGDTHTYLSTKFPLYDGQKRVTGVCGIATDISALKKAQERLRRLSASIMAGQEKERAYLARELHDELGQVLTALRLEAVWIRNRVAASDPDASARALTMCELIDTTIEEVRGLAIRLRPGVLDHLGLVEAIEWYTADFEKRSHISCIFKHEPGPEIRGNIATAAYRVTQEALTNVARHASASRVDVALSFSGETLTLTIKDNGKGFEKDSTGEADGLGMANMRERASLAGGTFDVQSRPRGGTRICFTVPLTES</sequence>
<evidence type="ECO:0000256" key="1">
    <source>
        <dbReference type="ARBA" id="ARBA00004651"/>
    </source>
</evidence>
<dbReference type="InterPro" id="IPR033479">
    <property type="entry name" value="dCache_1"/>
</dbReference>
<evidence type="ECO:0000259" key="12">
    <source>
        <dbReference type="PROSITE" id="PS50109"/>
    </source>
</evidence>
<evidence type="ECO:0000313" key="16">
    <source>
        <dbReference type="Proteomes" id="UP000427906"/>
    </source>
</evidence>